<keyword evidence="4" id="KW-1185">Reference proteome</keyword>
<dbReference type="RefSeq" id="WP_019890705.1">
    <property type="nucleotide sequence ID" value="NZ_BMQQ01000001.1"/>
</dbReference>
<dbReference type="PANTHER" id="PTHR36234">
    <property type="entry name" value="LYSYL ENDOPEPTIDASE"/>
    <property type="match status" value="1"/>
</dbReference>
<comment type="caution">
    <text evidence="3">The sequence shown here is derived from an EMBL/GenBank/DDBJ whole genome shotgun (WGS) entry which is preliminary data.</text>
</comment>
<evidence type="ECO:0000313" key="3">
    <source>
        <dbReference type="EMBL" id="GGT12320.1"/>
    </source>
</evidence>
<dbReference type="InterPro" id="IPR009003">
    <property type="entry name" value="Peptidase_S1_PA"/>
</dbReference>
<dbReference type="InterPro" id="IPR045432">
    <property type="entry name" value="EAD5"/>
</dbReference>
<dbReference type="AlphaFoldDB" id="A0A918GVS9"/>
<organism evidence="3 4">
    <name type="scientific">Streptomyces purpureus</name>
    <dbReference type="NCBI Taxonomy" id="1951"/>
    <lineage>
        <taxon>Bacteria</taxon>
        <taxon>Bacillati</taxon>
        <taxon>Actinomycetota</taxon>
        <taxon>Actinomycetes</taxon>
        <taxon>Kitasatosporales</taxon>
        <taxon>Streptomycetaceae</taxon>
        <taxon>Streptomyces</taxon>
    </lineage>
</organism>
<dbReference type="PANTHER" id="PTHR36234:SF5">
    <property type="entry name" value="LYSYL ENDOPEPTIDASE"/>
    <property type="match status" value="1"/>
</dbReference>
<accession>A0A918GVS9</accession>
<evidence type="ECO:0000259" key="2">
    <source>
        <dbReference type="Pfam" id="PF19957"/>
    </source>
</evidence>
<evidence type="ECO:0000313" key="4">
    <source>
        <dbReference type="Proteomes" id="UP000619486"/>
    </source>
</evidence>
<reference evidence="3" key="1">
    <citation type="journal article" date="2014" name="Int. J. Syst. Evol. Microbiol.">
        <title>Complete genome sequence of Corynebacterium casei LMG S-19264T (=DSM 44701T), isolated from a smear-ripened cheese.</title>
        <authorList>
            <consortium name="US DOE Joint Genome Institute (JGI-PGF)"/>
            <person name="Walter F."/>
            <person name="Albersmeier A."/>
            <person name="Kalinowski J."/>
            <person name="Ruckert C."/>
        </authorList>
    </citation>
    <scope>NUCLEOTIDE SEQUENCE</scope>
    <source>
        <strain evidence="3">JCM 3172</strain>
    </source>
</reference>
<dbReference type="GO" id="GO:0006508">
    <property type="term" value="P:proteolysis"/>
    <property type="evidence" value="ECO:0007669"/>
    <property type="project" value="UniProtKB-KW"/>
</dbReference>
<keyword evidence="3" id="KW-0645">Protease</keyword>
<gene>
    <name evidence="3" type="ORF">GCM10014713_00920</name>
</gene>
<dbReference type="InterPro" id="IPR043504">
    <property type="entry name" value="Peptidase_S1_PA_chymotrypsin"/>
</dbReference>
<protein>
    <submittedName>
        <fullName evidence="3">Serine protease</fullName>
    </submittedName>
</protein>
<name>A0A918GVS9_9ACTN</name>
<proteinExistence type="predicted"/>
<feature type="compositionally biased region" description="Polar residues" evidence="1">
    <location>
        <begin position="373"/>
        <end position="393"/>
    </location>
</feature>
<dbReference type="Pfam" id="PF13365">
    <property type="entry name" value="Trypsin_2"/>
    <property type="match status" value="1"/>
</dbReference>
<evidence type="ECO:0000256" key="1">
    <source>
        <dbReference type="SAM" id="MobiDB-lite"/>
    </source>
</evidence>
<keyword evidence="3" id="KW-0378">Hydrolase</keyword>
<dbReference type="Pfam" id="PF19957">
    <property type="entry name" value="EAD5"/>
    <property type="match status" value="1"/>
</dbReference>
<dbReference type="Proteomes" id="UP000619486">
    <property type="component" value="Unassembled WGS sequence"/>
</dbReference>
<feature type="region of interest" description="Disordered" evidence="1">
    <location>
        <begin position="371"/>
        <end position="393"/>
    </location>
</feature>
<reference evidence="3" key="2">
    <citation type="submission" date="2020-09" db="EMBL/GenBank/DDBJ databases">
        <authorList>
            <person name="Sun Q."/>
            <person name="Ohkuma M."/>
        </authorList>
    </citation>
    <scope>NUCLEOTIDE SEQUENCE</scope>
    <source>
        <strain evidence="3">JCM 3172</strain>
    </source>
</reference>
<dbReference type="SUPFAM" id="SSF50494">
    <property type="entry name" value="Trypsin-like serine proteases"/>
    <property type="match status" value="1"/>
</dbReference>
<dbReference type="Gene3D" id="2.40.10.10">
    <property type="entry name" value="Trypsin-like serine proteases"/>
    <property type="match status" value="2"/>
</dbReference>
<dbReference type="GO" id="GO:0008233">
    <property type="term" value="F:peptidase activity"/>
    <property type="evidence" value="ECO:0007669"/>
    <property type="project" value="UniProtKB-KW"/>
</dbReference>
<feature type="domain" description="Effector-associated" evidence="2">
    <location>
        <begin position="5"/>
        <end position="138"/>
    </location>
</feature>
<dbReference type="EMBL" id="BMQQ01000001">
    <property type="protein sequence ID" value="GGT12320.1"/>
    <property type="molecule type" value="Genomic_DNA"/>
</dbReference>
<sequence>MSEPYLPPDEIVQIKDAALEAGLADPSMRKLLLEGILPRYRGTLPLLAAPGPQVHSDLNEMNKVERLVDSSVPLEIWLRNAVVQSAGITAPLEVFQRALDKVTRNAAGEPDVAPDVPAGETKEEIIFRDDTVPFEFLRGGELAGTAVARIKVPPFQGGAPLQPNGFPHSGTGWLIAPGLLITNHHVINARTRTAAVPRVEVARSDLDLQVRGSRSRFDYLSDETETEEAGGAELVAFDEELDYAIVRLSTPPERPVLRVASEPLRVTPAEPVAVNIIQHPGGLPKRVALRNNLVYEADERDVRYFTDTRGGSSGSPVLTDDWTVVALHRGTRRVEDVSFQGKNTAFVNVGTQMSSVLAHLRDHRPDIHAEITAAQSPSTTRPADTWAQQPEVA</sequence>